<gene>
    <name evidence="4" type="ORF">QQS21_011688</name>
</gene>
<keyword evidence="5" id="KW-1185">Reference proteome</keyword>
<dbReference type="PROSITE" id="PS52004">
    <property type="entry name" value="KS3_2"/>
    <property type="match status" value="1"/>
</dbReference>
<dbReference type="SMART" id="SM00825">
    <property type="entry name" value="PKS_KS"/>
    <property type="match status" value="1"/>
</dbReference>
<evidence type="ECO:0000256" key="1">
    <source>
        <dbReference type="ARBA" id="ARBA00022450"/>
    </source>
</evidence>
<dbReference type="EMBL" id="JASWJB010000415">
    <property type="protein sequence ID" value="KAK2590622.1"/>
    <property type="molecule type" value="Genomic_DNA"/>
</dbReference>
<accession>A0AAJ0FNB9</accession>
<sequence length="163" mass="18257">MLPAAVNKSEPIAIIGMGCRFPDHVYSPGQLWDLCCSARNTWSSWPKDRMMEDGFYHPRPDNLGTNHSRGGHFLGQDVTSFDATFFNFTAEMTKAMDPQIRLMFETVFEALETAGISLEQVAGTATSVFAGSMFHDYNDMLMQDLDRLPRSYLMGNVPSMLAN</sequence>
<name>A0AAJ0FNB9_9HYPO</name>
<dbReference type="InterPro" id="IPR016039">
    <property type="entry name" value="Thiolase-like"/>
</dbReference>
<dbReference type="GO" id="GO:0004312">
    <property type="term" value="F:fatty acid synthase activity"/>
    <property type="evidence" value="ECO:0007669"/>
    <property type="project" value="TreeGrafter"/>
</dbReference>
<dbReference type="InterPro" id="IPR050091">
    <property type="entry name" value="PKS_NRPS_Biosynth_Enz"/>
</dbReference>
<comment type="caution">
    <text evidence="4">The sequence shown here is derived from an EMBL/GenBank/DDBJ whole genome shotgun (WGS) entry which is preliminary data.</text>
</comment>
<reference evidence="4" key="1">
    <citation type="submission" date="2023-06" db="EMBL/GenBank/DDBJ databases">
        <title>Conoideocrella luteorostrata (Hypocreales: Clavicipitaceae), a potential biocontrol fungus for elongate hemlock scale in United States Christmas tree production areas.</title>
        <authorList>
            <person name="Barrett H."/>
            <person name="Lovett B."/>
            <person name="Macias A.M."/>
            <person name="Stajich J.E."/>
            <person name="Kasson M.T."/>
        </authorList>
    </citation>
    <scope>NUCLEOTIDE SEQUENCE</scope>
    <source>
        <strain evidence="4">ARSEF 14590</strain>
    </source>
</reference>
<keyword evidence="2" id="KW-0597">Phosphoprotein</keyword>
<dbReference type="PANTHER" id="PTHR43775">
    <property type="entry name" value="FATTY ACID SYNTHASE"/>
    <property type="match status" value="1"/>
</dbReference>
<proteinExistence type="predicted"/>
<dbReference type="InterPro" id="IPR020841">
    <property type="entry name" value="PKS_Beta-ketoAc_synthase_dom"/>
</dbReference>
<organism evidence="4 5">
    <name type="scientific">Conoideocrella luteorostrata</name>
    <dbReference type="NCBI Taxonomy" id="1105319"/>
    <lineage>
        <taxon>Eukaryota</taxon>
        <taxon>Fungi</taxon>
        <taxon>Dikarya</taxon>
        <taxon>Ascomycota</taxon>
        <taxon>Pezizomycotina</taxon>
        <taxon>Sordariomycetes</taxon>
        <taxon>Hypocreomycetidae</taxon>
        <taxon>Hypocreales</taxon>
        <taxon>Clavicipitaceae</taxon>
        <taxon>Conoideocrella</taxon>
    </lineage>
</organism>
<dbReference type="SUPFAM" id="SSF53901">
    <property type="entry name" value="Thiolase-like"/>
    <property type="match status" value="1"/>
</dbReference>
<protein>
    <recommendedName>
        <fullName evidence="3">Ketosynthase family 3 (KS3) domain-containing protein</fullName>
    </recommendedName>
</protein>
<dbReference type="Gene3D" id="3.40.47.10">
    <property type="match status" value="1"/>
</dbReference>
<evidence type="ECO:0000259" key="3">
    <source>
        <dbReference type="PROSITE" id="PS52004"/>
    </source>
</evidence>
<dbReference type="Proteomes" id="UP001251528">
    <property type="component" value="Unassembled WGS sequence"/>
</dbReference>
<evidence type="ECO:0000313" key="5">
    <source>
        <dbReference type="Proteomes" id="UP001251528"/>
    </source>
</evidence>
<feature type="domain" description="Ketosynthase family 3 (KS3)" evidence="3">
    <location>
        <begin position="9"/>
        <end position="163"/>
    </location>
</feature>
<dbReference type="GO" id="GO:0044550">
    <property type="term" value="P:secondary metabolite biosynthetic process"/>
    <property type="evidence" value="ECO:0007669"/>
    <property type="project" value="TreeGrafter"/>
</dbReference>
<dbReference type="GO" id="GO:0006633">
    <property type="term" value="P:fatty acid biosynthetic process"/>
    <property type="evidence" value="ECO:0007669"/>
    <property type="project" value="TreeGrafter"/>
</dbReference>
<dbReference type="InterPro" id="IPR014030">
    <property type="entry name" value="Ketoacyl_synth_N"/>
</dbReference>
<evidence type="ECO:0000256" key="2">
    <source>
        <dbReference type="ARBA" id="ARBA00022553"/>
    </source>
</evidence>
<dbReference type="PANTHER" id="PTHR43775:SF29">
    <property type="entry name" value="ASPERFURANONE POLYKETIDE SYNTHASE AFOG-RELATED"/>
    <property type="match status" value="1"/>
</dbReference>
<dbReference type="AlphaFoldDB" id="A0AAJ0FNB9"/>
<dbReference type="Pfam" id="PF00109">
    <property type="entry name" value="ketoacyl-synt"/>
    <property type="match status" value="1"/>
</dbReference>
<keyword evidence="1" id="KW-0596">Phosphopantetheine</keyword>
<evidence type="ECO:0000313" key="4">
    <source>
        <dbReference type="EMBL" id="KAK2590622.1"/>
    </source>
</evidence>